<dbReference type="Pfam" id="PF04932">
    <property type="entry name" value="Wzy_C"/>
    <property type="match status" value="1"/>
</dbReference>
<accession>A0A3B0CAI4</accession>
<dbReference type="OrthoDB" id="1441175at2"/>
<feature type="transmembrane region" description="Helical" evidence="5">
    <location>
        <begin position="345"/>
        <end position="366"/>
    </location>
</feature>
<sequence length="431" mass="50330">MSVITNYFLHKQRVKILLLCLIVVAMPFKINFGNIALILALVFNLCFFDKANLYKLKSLSLLFPICFFLISAASGLLSKDYVKGLAQLDRQLLLWVLVIILSNADLRKQNVNRVLSTFFIATVVGTLVLLCHAIFIAFNGATLEELTFHSFTSLYDQHPVYYSLYLSLSMFYGLNKIYCVSRRESISIATSIVILALGLLFCASKAVLFIDSIFFLGMFFYQLKRSKRRIFYVFALLIVTSGVFTIPVIKNRFLDGLTFDSNIASFEPTNNFHQKKRFTYDEKMGISDLELRYIFLRIAIYHLVQDNKLFVGYGQGDVQDYLDYYYFSYNLGPNWYEGFNVHNQFVHILINYGFFVLLFFLWYLICSFKHAINHRDKMHLFFLIAACFVFIFEVPLLRNKGIIFFYFFNTFFLLNHRNIENSDSGNERYTK</sequence>
<dbReference type="EMBL" id="RBCJ01000001">
    <property type="protein sequence ID" value="RKN82763.1"/>
    <property type="molecule type" value="Genomic_DNA"/>
</dbReference>
<feature type="transmembrane region" description="Helical" evidence="5">
    <location>
        <begin position="185"/>
        <end position="201"/>
    </location>
</feature>
<evidence type="ECO:0000256" key="1">
    <source>
        <dbReference type="ARBA" id="ARBA00004141"/>
    </source>
</evidence>
<feature type="transmembrane region" description="Helical" evidence="5">
    <location>
        <begin position="16"/>
        <end position="47"/>
    </location>
</feature>
<proteinExistence type="predicted"/>
<gene>
    <name evidence="7" type="ORF">D7Z94_02675</name>
</gene>
<evidence type="ECO:0000256" key="2">
    <source>
        <dbReference type="ARBA" id="ARBA00022692"/>
    </source>
</evidence>
<keyword evidence="4 5" id="KW-0472">Membrane</keyword>
<dbReference type="PANTHER" id="PTHR37422:SF17">
    <property type="entry name" value="O-ANTIGEN LIGASE"/>
    <property type="match status" value="1"/>
</dbReference>
<dbReference type="InterPro" id="IPR007016">
    <property type="entry name" value="O-antigen_ligase-rel_domated"/>
</dbReference>
<comment type="subcellular location">
    <subcellularLocation>
        <location evidence="1">Membrane</location>
        <topology evidence="1">Multi-pass membrane protein</topology>
    </subcellularLocation>
</comment>
<protein>
    <submittedName>
        <fullName evidence="7">O-antigen ligase domain-containing protein</fullName>
    </submittedName>
</protein>
<feature type="transmembrane region" description="Helical" evidence="5">
    <location>
        <begin position="59"/>
        <end position="78"/>
    </location>
</feature>
<dbReference type="RefSeq" id="WP_120709954.1">
    <property type="nucleotide sequence ID" value="NZ_RBCJ01000001.1"/>
</dbReference>
<evidence type="ECO:0000313" key="7">
    <source>
        <dbReference type="EMBL" id="RKN82763.1"/>
    </source>
</evidence>
<feature type="transmembrane region" description="Helical" evidence="5">
    <location>
        <begin position="230"/>
        <end position="249"/>
    </location>
</feature>
<feature type="transmembrane region" description="Helical" evidence="5">
    <location>
        <begin position="402"/>
        <end position="419"/>
    </location>
</feature>
<keyword evidence="7" id="KW-0436">Ligase</keyword>
<evidence type="ECO:0000256" key="5">
    <source>
        <dbReference type="SAM" id="Phobius"/>
    </source>
</evidence>
<dbReference type="AlphaFoldDB" id="A0A3B0CAI4"/>
<organism evidence="7 8">
    <name type="scientific">Ulvibacterium marinum</name>
    <dbReference type="NCBI Taxonomy" id="2419782"/>
    <lineage>
        <taxon>Bacteria</taxon>
        <taxon>Pseudomonadati</taxon>
        <taxon>Bacteroidota</taxon>
        <taxon>Flavobacteriia</taxon>
        <taxon>Flavobacteriales</taxon>
        <taxon>Flavobacteriaceae</taxon>
        <taxon>Ulvibacterium</taxon>
    </lineage>
</organism>
<feature type="domain" description="O-antigen ligase-related" evidence="6">
    <location>
        <begin position="192"/>
        <end position="361"/>
    </location>
</feature>
<name>A0A3B0CAI4_9FLAO</name>
<dbReference type="InterPro" id="IPR051533">
    <property type="entry name" value="WaaL-like"/>
</dbReference>
<feature type="transmembrane region" description="Helical" evidence="5">
    <location>
        <begin position="118"/>
        <end position="140"/>
    </location>
</feature>
<feature type="transmembrane region" description="Helical" evidence="5">
    <location>
        <begin position="160"/>
        <end position="178"/>
    </location>
</feature>
<reference evidence="7 8" key="1">
    <citation type="submission" date="2018-10" db="EMBL/GenBank/DDBJ databases">
        <title>Ulvibacterium marinum gen. nov., sp. nov., a novel marine bacterium of the family Flavobacteriaceae, isolated from a culture of the green alga Ulva prolifera.</title>
        <authorList>
            <person name="Zhang Z."/>
        </authorList>
    </citation>
    <scope>NUCLEOTIDE SEQUENCE [LARGE SCALE GENOMIC DNA]</scope>
    <source>
        <strain evidence="7 8">CCMM003</strain>
    </source>
</reference>
<keyword evidence="2 5" id="KW-0812">Transmembrane</keyword>
<evidence type="ECO:0000259" key="6">
    <source>
        <dbReference type="Pfam" id="PF04932"/>
    </source>
</evidence>
<dbReference type="PANTHER" id="PTHR37422">
    <property type="entry name" value="TEICHURONIC ACID BIOSYNTHESIS PROTEIN TUAE"/>
    <property type="match status" value="1"/>
</dbReference>
<evidence type="ECO:0000313" key="8">
    <source>
        <dbReference type="Proteomes" id="UP000276603"/>
    </source>
</evidence>
<dbReference type="GO" id="GO:0016874">
    <property type="term" value="F:ligase activity"/>
    <property type="evidence" value="ECO:0007669"/>
    <property type="project" value="UniProtKB-KW"/>
</dbReference>
<feature type="transmembrane region" description="Helical" evidence="5">
    <location>
        <begin position="378"/>
        <end position="396"/>
    </location>
</feature>
<dbReference type="GO" id="GO:0016020">
    <property type="term" value="C:membrane"/>
    <property type="evidence" value="ECO:0007669"/>
    <property type="project" value="UniProtKB-SubCell"/>
</dbReference>
<evidence type="ECO:0000256" key="4">
    <source>
        <dbReference type="ARBA" id="ARBA00023136"/>
    </source>
</evidence>
<keyword evidence="8" id="KW-1185">Reference proteome</keyword>
<feature type="transmembrane region" description="Helical" evidence="5">
    <location>
        <begin position="207"/>
        <end position="223"/>
    </location>
</feature>
<comment type="caution">
    <text evidence="7">The sequence shown here is derived from an EMBL/GenBank/DDBJ whole genome shotgun (WGS) entry which is preliminary data.</text>
</comment>
<keyword evidence="3 5" id="KW-1133">Transmembrane helix</keyword>
<evidence type="ECO:0000256" key="3">
    <source>
        <dbReference type="ARBA" id="ARBA00022989"/>
    </source>
</evidence>
<dbReference type="Proteomes" id="UP000276603">
    <property type="component" value="Unassembled WGS sequence"/>
</dbReference>